<dbReference type="RefSeq" id="WP_066288077.1">
    <property type="nucleotide sequence ID" value="NZ_CP016761.1"/>
</dbReference>
<dbReference type="EMBL" id="CP016761">
    <property type="protein sequence ID" value="ANX11764.1"/>
    <property type="molecule type" value="Genomic_DNA"/>
</dbReference>
<keyword evidence="3" id="KW-1185">Reference proteome</keyword>
<proteinExistence type="predicted"/>
<keyword evidence="1" id="KW-0812">Transmembrane</keyword>
<evidence type="ECO:0000256" key="1">
    <source>
        <dbReference type="SAM" id="Phobius"/>
    </source>
</evidence>
<keyword evidence="1" id="KW-1133">Transmembrane helix</keyword>
<sequence>MTVAGIIFYAVVFGLILYRIIVKRKMPSNKYTPYDDITMGRHIDVIQDQPIYDTKHEIEYREEMRNGHEPKY</sequence>
<dbReference type="OrthoDB" id="2455398at2"/>
<evidence type="ECO:0000313" key="3">
    <source>
        <dbReference type="Proteomes" id="UP000077412"/>
    </source>
</evidence>
<organism evidence="2 3">
    <name type="scientific">Fictibacillus arsenicus</name>
    <dbReference type="NCBI Taxonomy" id="255247"/>
    <lineage>
        <taxon>Bacteria</taxon>
        <taxon>Bacillati</taxon>
        <taxon>Bacillota</taxon>
        <taxon>Bacilli</taxon>
        <taxon>Bacillales</taxon>
        <taxon>Fictibacillaceae</taxon>
        <taxon>Fictibacillus</taxon>
    </lineage>
</organism>
<dbReference type="Pfam" id="PF13131">
    <property type="entry name" value="DUF3951"/>
    <property type="match status" value="1"/>
</dbReference>
<dbReference type="STRING" id="255247.ABE41_007060"/>
<evidence type="ECO:0000313" key="2">
    <source>
        <dbReference type="EMBL" id="ANX11764.1"/>
    </source>
</evidence>
<dbReference type="InterPro" id="IPR025028">
    <property type="entry name" value="DUF3951"/>
</dbReference>
<evidence type="ECO:0008006" key="4">
    <source>
        <dbReference type="Google" id="ProtNLM"/>
    </source>
</evidence>
<dbReference type="AlphaFoldDB" id="A0A1B1Z2Z0"/>
<reference evidence="2 3" key="1">
    <citation type="submission" date="2016-08" db="EMBL/GenBank/DDBJ databases">
        <title>Complete genome sequence of Fictibacillus arsenicus G25-54, a strain with toxicity to nematodes and a potential arsenic-resistance activity.</title>
        <authorList>
            <person name="Zheng Z."/>
        </authorList>
    </citation>
    <scope>NUCLEOTIDE SEQUENCE [LARGE SCALE GENOMIC DNA]</scope>
    <source>
        <strain evidence="2 3">G25-54</strain>
    </source>
</reference>
<name>A0A1B1Z2Z0_9BACL</name>
<dbReference type="KEGG" id="far:ABE41_007060"/>
<dbReference type="Proteomes" id="UP000077412">
    <property type="component" value="Chromosome"/>
</dbReference>
<protein>
    <recommendedName>
        <fullName evidence="4">DUF3951 domain-containing protein</fullName>
    </recommendedName>
</protein>
<keyword evidence="1" id="KW-0472">Membrane</keyword>
<feature type="transmembrane region" description="Helical" evidence="1">
    <location>
        <begin position="6"/>
        <end position="22"/>
    </location>
</feature>
<accession>A0A1B1Z2Z0</accession>
<gene>
    <name evidence="2" type="ORF">ABE41_007060</name>
</gene>